<feature type="transmembrane region" description="Helical" evidence="9">
    <location>
        <begin position="182"/>
        <end position="201"/>
    </location>
</feature>
<dbReference type="InterPro" id="IPR036259">
    <property type="entry name" value="MFS_trans_sf"/>
</dbReference>
<dbReference type="InterPro" id="IPR011701">
    <property type="entry name" value="MFS"/>
</dbReference>
<accession>A0A1P8EHP3</accession>
<evidence type="ECO:0000313" key="12">
    <source>
        <dbReference type="Proteomes" id="UP000185674"/>
    </source>
</evidence>
<dbReference type="EMBL" id="CP016896">
    <property type="protein sequence ID" value="APV35740.1"/>
    <property type="molecule type" value="Genomic_DNA"/>
</dbReference>
<keyword evidence="7 9" id="KW-1133">Transmembrane helix</keyword>
<dbReference type="AlphaFoldDB" id="A0A1P8EHP3"/>
<dbReference type="InterPro" id="IPR004746">
    <property type="entry name" value="MFS_AAHS"/>
</dbReference>
<evidence type="ECO:0000256" key="5">
    <source>
        <dbReference type="ARBA" id="ARBA00022519"/>
    </source>
</evidence>
<proteinExistence type="inferred from homology"/>
<sequence>MSREINVNQMIDDSKLTPFHWRVIILSTLIIIFDGYDLVIYGVALPLLMKEWAIDPVTAGFIGSIALFGMMFGALIFGTIADKLEHLGVSRKKVIAVCIILFSLCTVLCGFSETTTQFSIFRFLAGVGIGGVMPNVIALVSEYAPKKFKSFFVTLMFSGYAIGGMTAAFLGSILVPLYGWKIMFMIAGIPLVLLLPLMKVLPESIDYLVRKKKDETVRFIMTKMVPSYQYQPDHVFVLNSSNQNQAQAPVKMIFQEKRAFSTMMFWCSIFMTLIMVYALGNWLPKLMIEAGYNLSKSLIFLFSLNVGGMIGSILGGYLADRYNVKFVTMGLLLLGAISLSLLSFQFSSVILYILIACAGAASIGAQIMLLAYMAKFYAPNVRSTGIGWGLGMGRVGAILGPILTGWLLSLQLPHFYNFLALSIPAVLGIVTVFLINDRRMYQPEPISPIAHQNDTTTVKVSEAVSH</sequence>
<dbReference type="InterPro" id="IPR020846">
    <property type="entry name" value="MFS_dom"/>
</dbReference>
<dbReference type="PANTHER" id="PTHR23508">
    <property type="entry name" value="CARBOXYLIC ACID TRANSPORTER PROTEIN HOMOLOG"/>
    <property type="match status" value="1"/>
</dbReference>
<dbReference type="NCBIfam" id="TIGR00895">
    <property type="entry name" value="2A0115"/>
    <property type="match status" value="1"/>
</dbReference>
<reference evidence="11 12" key="1">
    <citation type="submission" date="2016-08" db="EMBL/GenBank/DDBJ databases">
        <title>Complete genome sequence of Acinetobacter baylyi strain GFJ2.</title>
        <authorList>
            <person name="Tabata M."/>
            <person name="Kuboki S."/>
            <person name="Gibu N."/>
            <person name="Kinouchi Y."/>
            <person name="Vangnai A."/>
            <person name="Kasai D."/>
            <person name="Fukuda M."/>
        </authorList>
    </citation>
    <scope>NUCLEOTIDE SEQUENCE [LARGE SCALE GENOMIC DNA]</scope>
    <source>
        <strain evidence="11 12">GFJ2</strain>
    </source>
</reference>
<feature type="transmembrane region" description="Helical" evidence="9">
    <location>
        <begin position="152"/>
        <end position="176"/>
    </location>
</feature>
<feature type="transmembrane region" description="Helical" evidence="9">
    <location>
        <begin position="259"/>
        <end position="279"/>
    </location>
</feature>
<evidence type="ECO:0000313" key="11">
    <source>
        <dbReference type="EMBL" id="APV35740.1"/>
    </source>
</evidence>
<feature type="transmembrane region" description="Helical" evidence="9">
    <location>
        <begin position="326"/>
        <end position="344"/>
    </location>
</feature>
<feature type="transmembrane region" description="Helical" evidence="9">
    <location>
        <begin position="94"/>
        <end position="114"/>
    </location>
</feature>
<feature type="transmembrane region" description="Helical" evidence="9">
    <location>
        <begin position="386"/>
        <end position="408"/>
    </location>
</feature>
<evidence type="ECO:0000256" key="6">
    <source>
        <dbReference type="ARBA" id="ARBA00022692"/>
    </source>
</evidence>
<dbReference type="PROSITE" id="PS50850">
    <property type="entry name" value="MFS"/>
    <property type="match status" value="1"/>
</dbReference>
<dbReference type="RefSeq" id="WP_076032670.1">
    <property type="nucleotide sequence ID" value="NZ_CP016896.1"/>
</dbReference>
<dbReference type="PANTHER" id="PTHR23508:SF10">
    <property type="entry name" value="CARBOXYLIC ACID TRANSPORTER PROTEIN HOMOLOG"/>
    <property type="match status" value="1"/>
</dbReference>
<evidence type="ECO:0000259" key="10">
    <source>
        <dbReference type="PROSITE" id="PS50850"/>
    </source>
</evidence>
<feature type="transmembrane region" description="Helical" evidence="9">
    <location>
        <begin position="21"/>
        <end position="49"/>
    </location>
</feature>
<keyword evidence="6 9" id="KW-0812">Transmembrane</keyword>
<dbReference type="Gene3D" id="1.20.1250.20">
    <property type="entry name" value="MFS general substrate transporter like domains"/>
    <property type="match status" value="1"/>
</dbReference>
<evidence type="ECO:0000256" key="2">
    <source>
        <dbReference type="ARBA" id="ARBA00006508"/>
    </source>
</evidence>
<dbReference type="InterPro" id="IPR005829">
    <property type="entry name" value="Sugar_transporter_CS"/>
</dbReference>
<dbReference type="KEGG" id="asol:BEN76_06790"/>
<dbReference type="STRING" id="487316.BEN76_06790"/>
<dbReference type="eggNOG" id="COG2814">
    <property type="taxonomic scope" value="Bacteria"/>
</dbReference>
<evidence type="ECO:0000256" key="8">
    <source>
        <dbReference type="ARBA" id="ARBA00023136"/>
    </source>
</evidence>
<feature type="transmembrane region" description="Helical" evidence="9">
    <location>
        <begin position="299"/>
        <end position="319"/>
    </location>
</feature>
<evidence type="ECO:0000256" key="4">
    <source>
        <dbReference type="ARBA" id="ARBA00022475"/>
    </source>
</evidence>
<feature type="transmembrane region" description="Helical" evidence="9">
    <location>
        <begin position="120"/>
        <end position="140"/>
    </location>
</feature>
<dbReference type="CDD" id="cd17365">
    <property type="entry name" value="MFS_PcaK_like"/>
    <property type="match status" value="1"/>
</dbReference>
<dbReference type="Proteomes" id="UP000185674">
    <property type="component" value="Chromosome"/>
</dbReference>
<evidence type="ECO:0000256" key="3">
    <source>
        <dbReference type="ARBA" id="ARBA00022448"/>
    </source>
</evidence>
<dbReference type="Pfam" id="PF07690">
    <property type="entry name" value="MFS_1"/>
    <property type="match status" value="1"/>
</dbReference>
<dbReference type="PROSITE" id="PS00217">
    <property type="entry name" value="SUGAR_TRANSPORT_2"/>
    <property type="match status" value="1"/>
</dbReference>
<keyword evidence="8 9" id="KW-0472">Membrane</keyword>
<gene>
    <name evidence="11" type="ORF">BEN76_06790</name>
</gene>
<keyword evidence="4" id="KW-1003">Cell membrane</keyword>
<name>A0A1P8EHP3_9GAMM</name>
<evidence type="ECO:0000256" key="9">
    <source>
        <dbReference type="SAM" id="Phobius"/>
    </source>
</evidence>
<organism evidence="11 12">
    <name type="scientific">Acinetobacter soli</name>
    <dbReference type="NCBI Taxonomy" id="487316"/>
    <lineage>
        <taxon>Bacteria</taxon>
        <taxon>Pseudomonadati</taxon>
        <taxon>Pseudomonadota</taxon>
        <taxon>Gammaproteobacteria</taxon>
        <taxon>Moraxellales</taxon>
        <taxon>Moraxellaceae</taxon>
        <taxon>Acinetobacter</taxon>
    </lineage>
</organism>
<keyword evidence="5" id="KW-0997">Cell inner membrane</keyword>
<dbReference type="GO" id="GO:0005886">
    <property type="term" value="C:plasma membrane"/>
    <property type="evidence" value="ECO:0007669"/>
    <property type="project" value="UniProtKB-SubCell"/>
</dbReference>
<keyword evidence="3" id="KW-0813">Transport</keyword>
<evidence type="ECO:0000256" key="7">
    <source>
        <dbReference type="ARBA" id="ARBA00022989"/>
    </source>
</evidence>
<protein>
    <submittedName>
        <fullName evidence="11">MFS transporter</fullName>
    </submittedName>
</protein>
<feature type="transmembrane region" description="Helical" evidence="9">
    <location>
        <begin position="350"/>
        <end position="374"/>
    </location>
</feature>
<comment type="similarity">
    <text evidence="2">Belongs to the major facilitator superfamily. Aromatic acid:H(+) symporter (AAHS) (TC 2.A.1.15) family.</text>
</comment>
<feature type="domain" description="Major facilitator superfamily (MFS) profile" evidence="10">
    <location>
        <begin position="23"/>
        <end position="440"/>
    </location>
</feature>
<feature type="transmembrane region" description="Helical" evidence="9">
    <location>
        <begin position="414"/>
        <end position="435"/>
    </location>
</feature>
<dbReference type="GO" id="GO:0046943">
    <property type="term" value="F:carboxylic acid transmembrane transporter activity"/>
    <property type="evidence" value="ECO:0007669"/>
    <property type="project" value="TreeGrafter"/>
</dbReference>
<feature type="transmembrane region" description="Helical" evidence="9">
    <location>
        <begin position="61"/>
        <end position="82"/>
    </location>
</feature>
<dbReference type="SUPFAM" id="SSF103473">
    <property type="entry name" value="MFS general substrate transporter"/>
    <property type="match status" value="1"/>
</dbReference>
<evidence type="ECO:0000256" key="1">
    <source>
        <dbReference type="ARBA" id="ARBA00004429"/>
    </source>
</evidence>
<comment type="subcellular location">
    <subcellularLocation>
        <location evidence="1">Cell inner membrane</location>
        <topology evidence="1">Multi-pass membrane protein</topology>
    </subcellularLocation>
</comment>